<evidence type="ECO:0000313" key="3">
    <source>
        <dbReference type="Proteomes" id="UP000000235"/>
    </source>
</evidence>
<dbReference type="eggNOG" id="ENOG502ZKTM">
    <property type="taxonomic scope" value="Bacteria"/>
</dbReference>
<proteinExistence type="predicted"/>
<protein>
    <submittedName>
        <fullName evidence="2">Uncharacterized protein</fullName>
    </submittedName>
</protein>
<organism evidence="2 3">
    <name type="scientific">Salinispora tropica (strain ATCC BAA-916 / DSM 44818 / JCM 13857 / NBRC 105044 / CNB-440)</name>
    <dbReference type="NCBI Taxonomy" id="369723"/>
    <lineage>
        <taxon>Bacteria</taxon>
        <taxon>Bacillati</taxon>
        <taxon>Actinomycetota</taxon>
        <taxon>Actinomycetes</taxon>
        <taxon>Micromonosporales</taxon>
        <taxon>Micromonosporaceae</taxon>
        <taxon>Salinispora</taxon>
    </lineage>
</organism>
<feature type="transmembrane region" description="Helical" evidence="1">
    <location>
        <begin position="12"/>
        <end position="30"/>
    </location>
</feature>
<dbReference type="AlphaFoldDB" id="A4X240"/>
<feature type="transmembrane region" description="Helical" evidence="1">
    <location>
        <begin position="223"/>
        <end position="244"/>
    </location>
</feature>
<evidence type="ECO:0000313" key="2">
    <source>
        <dbReference type="EMBL" id="ABP52940.1"/>
    </source>
</evidence>
<accession>A4X240</accession>
<gene>
    <name evidence="2" type="ordered locus">Strop_0455</name>
</gene>
<dbReference type="Proteomes" id="UP000000235">
    <property type="component" value="Chromosome"/>
</dbReference>
<keyword evidence="1" id="KW-1133">Transmembrane helix</keyword>
<name>A4X240_SALTO</name>
<dbReference type="HOGENOM" id="CLU_047832_0_0_11"/>
<feature type="transmembrane region" description="Helical" evidence="1">
    <location>
        <begin position="50"/>
        <end position="67"/>
    </location>
</feature>
<feature type="transmembrane region" description="Helical" evidence="1">
    <location>
        <begin position="126"/>
        <end position="148"/>
    </location>
</feature>
<dbReference type="KEGG" id="stp:Strop_0455"/>
<dbReference type="PATRIC" id="fig|369723.5.peg.471"/>
<dbReference type="STRING" id="369723.Strop_0455"/>
<feature type="transmembrane region" description="Helical" evidence="1">
    <location>
        <begin position="88"/>
        <end position="114"/>
    </location>
</feature>
<keyword evidence="1" id="KW-0472">Membrane</keyword>
<evidence type="ECO:0000256" key="1">
    <source>
        <dbReference type="SAM" id="Phobius"/>
    </source>
</evidence>
<dbReference type="EMBL" id="CP000667">
    <property type="protein sequence ID" value="ABP52940.1"/>
    <property type="molecule type" value="Genomic_DNA"/>
</dbReference>
<feature type="transmembrane region" description="Helical" evidence="1">
    <location>
        <begin position="197"/>
        <end position="216"/>
    </location>
</feature>
<feature type="transmembrane region" description="Helical" evidence="1">
    <location>
        <begin position="155"/>
        <end position="177"/>
    </location>
</feature>
<keyword evidence="1" id="KW-0812">Transmembrane</keyword>
<keyword evidence="3" id="KW-1185">Reference proteome</keyword>
<sequence>MRRALWVELRRGTAPYAALAMFGAGVWVLAAHPDDWAGRWVGLADYLRVSLLALCPLMVSAGAWQAGRERRRDIGELVAATPRPGWHSLVAAWLAVTLAGIAGLVVAFAGAAVLVARVATYGGGDWWQRAAVGVLALAAASAGGVLVGRRVPLRVAAPIAGLATYLGLAILTYWNAAPARLSPAYGGRWMYSLVPEWVTGLQVTWLVALTALLLAVAVRRGRVALLAGAVAVAAAVPISTAPSWNRAPADPAAVELVCTTSGPEVCLTRVNAFLLDEVAAVAQPILARLDGIPGAPRQAVDQTVRPAGASVVEDADTVWLDLDFQATPLGGLANVDYLRSAFRQMAGVECAYSSAVDQRDQRIHQADNMATDWLLDGTVFGVGGASAGLRELPPSAQRTWFADYLDAAGRCDLPALVRLAEQP</sequence>
<dbReference type="RefSeq" id="WP_011904374.1">
    <property type="nucleotide sequence ID" value="NC_009380.1"/>
</dbReference>
<reference evidence="3" key="1">
    <citation type="journal article" date="2007" name="Proc. Natl. Acad. Sci. U.S.A.">
        <title>Genome sequencing reveals complex secondary metabolome in the marine actinomycete Salinispora tropica.</title>
        <authorList>
            <person name="Udwary D.W."/>
            <person name="Zeigler L."/>
            <person name="Asolkar R.N."/>
            <person name="Singan V."/>
            <person name="Lapidus A."/>
            <person name="Fenical W."/>
            <person name="Jensen P.R."/>
            <person name="Moore B.S."/>
        </authorList>
    </citation>
    <scope>NUCLEOTIDE SEQUENCE [LARGE SCALE GENOMIC DNA]</scope>
    <source>
        <strain evidence="3">ATCC BAA-916 / DSM 44818 / CNB-440</strain>
    </source>
</reference>